<sequence>MTYLGNAAGIAHVAHVHRSKGDRLPERRDKSYDIKNIEKAVDAALEAGYRHIDTAYVYDNEAEIGQALVKWLESGKIKREELFITTKLPHYALRPECVEKYLKMSLANLQLDYVDLFLVHHSVGCMEISKEMTDPFVLDPETDHVKIWKPVPLAVHLSLVHSEEGEGGALPTRPEASLELRFSPPLSMVQSNVNFVAECISGLL</sequence>
<dbReference type="AlphaFoldDB" id="A0A7R9H699"/>
<evidence type="ECO:0000313" key="2">
    <source>
        <dbReference type="EMBL" id="CAD7409365.1"/>
    </source>
</evidence>
<name>A0A7R9H699_TIMPO</name>
<dbReference type="GO" id="GO:0016491">
    <property type="term" value="F:oxidoreductase activity"/>
    <property type="evidence" value="ECO:0007669"/>
    <property type="project" value="InterPro"/>
</dbReference>
<gene>
    <name evidence="2" type="ORF">TPSB3V08_LOCUS6801</name>
</gene>
<reference evidence="2" key="1">
    <citation type="submission" date="2020-11" db="EMBL/GenBank/DDBJ databases">
        <authorList>
            <person name="Tran Van P."/>
        </authorList>
    </citation>
    <scope>NUCLEOTIDE SEQUENCE</scope>
</reference>
<proteinExistence type="predicted"/>
<protein>
    <recommendedName>
        <fullName evidence="1">NADP-dependent oxidoreductase domain-containing protein</fullName>
    </recommendedName>
</protein>
<dbReference type="Gene3D" id="3.20.20.100">
    <property type="entry name" value="NADP-dependent oxidoreductase domain"/>
    <property type="match status" value="1"/>
</dbReference>
<dbReference type="InterPro" id="IPR020471">
    <property type="entry name" value="AKR"/>
</dbReference>
<dbReference type="PRINTS" id="PR00069">
    <property type="entry name" value="ALDKETRDTASE"/>
</dbReference>
<organism evidence="2">
    <name type="scientific">Timema poppense</name>
    <name type="common">Walking stick</name>
    <dbReference type="NCBI Taxonomy" id="170557"/>
    <lineage>
        <taxon>Eukaryota</taxon>
        <taxon>Metazoa</taxon>
        <taxon>Ecdysozoa</taxon>
        <taxon>Arthropoda</taxon>
        <taxon>Hexapoda</taxon>
        <taxon>Insecta</taxon>
        <taxon>Pterygota</taxon>
        <taxon>Neoptera</taxon>
        <taxon>Polyneoptera</taxon>
        <taxon>Phasmatodea</taxon>
        <taxon>Timematodea</taxon>
        <taxon>Timematoidea</taxon>
        <taxon>Timematidae</taxon>
        <taxon>Timema</taxon>
    </lineage>
</organism>
<dbReference type="InterPro" id="IPR036812">
    <property type="entry name" value="NAD(P)_OxRdtase_dom_sf"/>
</dbReference>
<dbReference type="InterPro" id="IPR023210">
    <property type="entry name" value="NADP_OxRdtase_dom"/>
</dbReference>
<dbReference type="PANTHER" id="PTHR11732">
    <property type="entry name" value="ALDO/KETO REDUCTASE"/>
    <property type="match status" value="1"/>
</dbReference>
<dbReference type="PROSITE" id="PS00798">
    <property type="entry name" value="ALDOKETO_REDUCTASE_1"/>
    <property type="match status" value="1"/>
</dbReference>
<dbReference type="Pfam" id="PF00248">
    <property type="entry name" value="Aldo_ket_red"/>
    <property type="match status" value="1"/>
</dbReference>
<feature type="domain" description="NADP-dependent oxidoreductase" evidence="1">
    <location>
        <begin position="35"/>
        <end position="121"/>
    </location>
</feature>
<accession>A0A7R9H699</accession>
<evidence type="ECO:0000259" key="1">
    <source>
        <dbReference type="Pfam" id="PF00248"/>
    </source>
</evidence>
<dbReference type="SUPFAM" id="SSF51430">
    <property type="entry name" value="NAD(P)-linked oxidoreductase"/>
    <property type="match status" value="1"/>
</dbReference>
<dbReference type="InterPro" id="IPR018170">
    <property type="entry name" value="Aldo/ket_reductase_CS"/>
</dbReference>
<dbReference type="EMBL" id="OD004134">
    <property type="protein sequence ID" value="CAD7409365.1"/>
    <property type="molecule type" value="Genomic_DNA"/>
</dbReference>